<feature type="signal peptide" evidence="1">
    <location>
        <begin position="1"/>
        <end position="22"/>
    </location>
</feature>
<gene>
    <name evidence="2" type="ORF">P0Y49_15260</name>
</gene>
<organism evidence="2 3">
    <name type="scientific">Candidatus Pedobacter colombiensis</name>
    <dbReference type="NCBI Taxonomy" id="3121371"/>
    <lineage>
        <taxon>Bacteria</taxon>
        <taxon>Pseudomonadati</taxon>
        <taxon>Bacteroidota</taxon>
        <taxon>Sphingobacteriia</taxon>
        <taxon>Sphingobacteriales</taxon>
        <taxon>Sphingobacteriaceae</taxon>
        <taxon>Pedobacter</taxon>
    </lineage>
</organism>
<feature type="chain" id="PRO_5042468421" evidence="1">
    <location>
        <begin position="23"/>
        <end position="1515"/>
    </location>
</feature>
<keyword evidence="1" id="KW-0732">Signal</keyword>
<dbReference type="EMBL" id="CP119313">
    <property type="protein sequence ID" value="WEK18149.1"/>
    <property type="molecule type" value="Genomic_DNA"/>
</dbReference>
<dbReference type="Pfam" id="PF19264">
    <property type="entry name" value="DUF5907"/>
    <property type="match status" value="4"/>
</dbReference>
<dbReference type="InterPro" id="IPR045571">
    <property type="entry name" value="DUF5907"/>
</dbReference>
<protein>
    <submittedName>
        <fullName evidence="2">Uncharacterized protein</fullName>
    </submittedName>
</protein>
<dbReference type="Proteomes" id="UP001214530">
    <property type="component" value="Chromosome"/>
</dbReference>
<accession>A0AAJ5W6Z6</accession>
<sequence length="1515" mass="150768">MNTTAKHFAIFIGLLFAFSAKAQVGIGTSTPDASAQLEILSTSKGLLIPRMSSTQRNDINSPANGLLIYQTNDTPGFYYYSNGQWQKLVNKSELSSGGNGTSGNTILSGNGVPSAAVGNNGDFYLDLTKTILFGPKVSGNWPSSGTVLIGPKGDPASPGDLSLSFDAAYNLAIKGGNSVSLSDLNQSLSLAGTILSISGPRNSHVDLAGLLGSGGGGGTGGITTVQHDATLIGSGILSNPLGLSTTGVIPGRYTSANITVDANGRITDVTNGTGGGGGTGNGSVTSVTVRSLNGFTGTVANPTTTPDITLGTSLLGILKGEAGALKVATTTGAGDIVMSDGPIINNPILTGTVTGNISGTATNVTGIVAIANGGTGADNATDAKINLGLGNIDNTKDIDKPVSTATQAALNGKEDKVNKSTDIVADATSDVKYPTVNAIKTYVDSKAGVVDATTTVKGRVMLSGDLGGTADAPTVKTVGGALASGIKTGVDLANAATAQNITGTIVKRDGLGNIEVGAVTGNLNGNATTATTAGSVSGTVMVPNGGTGITSYTPGNFINALDATTLQERTPAQVKEALGLDQVSNTSDAAKPISTATQAALDLKEDKANKITDGTFSANSDTNYPSEKATKTYVDKKVNDAVIGAGGVPDATTTIIGKIQLAGDLSGVASAPTVPGLATKEPLITNLQAVRGGTGMTSYTAGSFISAATSTTLQQRTPAQVKADLGLDNVSNVSDLLKPISTATQAELDKKINLTEKAAVNGVATLDGTGKIPVSQIPALSFASVNVFNDQASMLALAGAQIGSTVIRTDISKSFVLGATPASVLANWKEILTPTGTGVQTVNGAAGPDVVLTKTNIGLGNVDNTSDAGKPISTATATALLAKEDKTNKSTDVSTDGSSDTKYPSVKAVKTYVDGLVASGAPDATTTGKGIVKLAGDLGGTAALPTVLMVGGSTATNINAGVILANAATAVNTPNTIVKRDASGNFKVGTITGDLIGNASTATSLSGTVGVANGGTGLNTLTPGSYLYAATSTSIGQKTPAQVKTDLALNNVDNTSDAAKPISTLTQNALDLKQNIANISNNITADASSTTKYPSVKAMKDYADGMVSGGGSPATTISKGIVMLAGDLSNTADVPRVATVGGSTAAEINTATVAANSATSSPTANTIVKRDASGNFSAMAITAGTFNGALTGNVTGTATGLAGVTTNGILVRTSASATTSRSIAGTTNEITVTNADGVAGNPTLALANSGVTAGSYTSANVTVDAKGRITAVANGTGGGGAVATDLGYTSSAANGVITSKAGSLVGNSATIPAATSTTAGVMVAGDKAKLDKYPTVAAADATKVLTADADGTAKWATPAAGGGGGGAFKSYYPSGNSRVVITAIGDGVTVTMSDGPIAGTMKFTLNIPLGVTIIKAKFNIDNPLFGKTPADNGPQVYFDIKDENIPDAAVSDLTYYPIPIFYFVKRDIGLPANYIHMGSPSTPNAVSLESFGNKMITFKPATGSANKIYTLVISF</sequence>
<evidence type="ECO:0000313" key="2">
    <source>
        <dbReference type="EMBL" id="WEK18149.1"/>
    </source>
</evidence>
<proteinExistence type="predicted"/>
<name>A0AAJ5W6Z6_9SPHI</name>
<evidence type="ECO:0000313" key="3">
    <source>
        <dbReference type="Proteomes" id="UP001214530"/>
    </source>
</evidence>
<reference evidence="2" key="1">
    <citation type="submission" date="2023-03" db="EMBL/GenBank/DDBJ databases">
        <title>Andean soil-derived lignocellulolytic bacterial consortium as a source of novel taxa and putative plastic-active enzymes.</title>
        <authorList>
            <person name="Diaz-Garcia L."/>
            <person name="Chuvochina M."/>
            <person name="Feuerriegel G."/>
            <person name="Bunk B."/>
            <person name="Sproer C."/>
            <person name="Streit W.R."/>
            <person name="Rodriguez L.M."/>
            <person name="Overmann J."/>
            <person name="Jimenez D.J."/>
        </authorList>
    </citation>
    <scope>NUCLEOTIDE SEQUENCE</scope>
    <source>
        <strain evidence="2">MAG 3858</strain>
    </source>
</reference>
<evidence type="ECO:0000256" key="1">
    <source>
        <dbReference type="SAM" id="SignalP"/>
    </source>
</evidence>